<name>A0A450YG05_9GAMM</name>
<feature type="domain" description="4Fe-4S ferredoxin-type" evidence="8">
    <location>
        <begin position="39"/>
        <end position="68"/>
    </location>
</feature>
<keyword evidence="4" id="KW-0677">Repeat</keyword>
<dbReference type="GO" id="GO:0051539">
    <property type="term" value="F:4 iron, 4 sulfur cluster binding"/>
    <property type="evidence" value="ECO:0007669"/>
    <property type="project" value="UniProtKB-KW"/>
</dbReference>
<evidence type="ECO:0000313" key="9">
    <source>
        <dbReference type="EMBL" id="VFK40467.1"/>
    </source>
</evidence>
<dbReference type="InterPro" id="IPR017900">
    <property type="entry name" value="4Fe4S_Fe_S_CS"/>
</dbReference>
<dbReference type="AlphaFoldDB" id="A0A450YG05"/>
<dbReference type="PROSITE" id="PS51379">
    <property type="entry name" value="4FE4S_FER_2"/>
    <property type="match status" value="2"/>
</dbReference>
<evidence type="ECO:0000256" key="6">
    <source>
        <dbReference type="ARBA" id="ARBA00023004"/>
    </source>
</evidence>
<keyword evidence="1" id="KW-0813">Transport</keyword>
<keyword evidence="6" id="KW-0408">Iron</keyword>
<evidence type="ECO:0000256" key="5">
    <source>
        <dbReference type="ARBA" id="ARBA00022982"/>
    </source>
</evidence>
<feature type="domain" description="4Fe-4S ferredoxin-type" evidence="8">
    <location>
        <begin position="2"/>
        <end position="31"/>
    </location>
</feature>
<evidence type="ECO:0000256" key="7">
    <source>
        <dbReference type="ARBA" id="ARBA00023014"/>
    </source>
</evidence>
<dbReference type="PROSITE" id="PS00198">
    <property type="entry name" value="4FE4S_FER_1"/>
    <property type="match status" value="2"/>
</dbReference>
<evidence type="ECO:0000259" key="8">
    <source>
        <dbReference type="PROSITE" id="PS51379"/>
    </source>
</evidence>
<dbReference type="PANTHER" id="PTHR43687:SF6">
    <property type="entry name" value="L-ASPARTATE SEMIALDEHYDE SULFURTRANSFERASE IRON-SULFUR SUBUNIT"/>
    <property type="match status" value="1"/>
</dbReference>
<dbReference type="SUPFAM" id="SSF54862">
    <property type="entry name" value="4Fe-4S ferredoxins"/>
    <property type="match status" value="1"/>
</dbReference>
<keyword evidence="7" id="KW-0411">Iron-sulfur</keyword>
<evidence type="ECO:0000256" key="2">
    <source>
        <dbReference type="ARBA" id="ARBA00022485"/>
    </source>
</evidence>
<protein>
    <submittedName>
        <fullName evidence="9">NAD-dependent dihydropyrimidine dehydrogenase, PreA subunit</fullName>
    </submittedName>
</protein>
<dbReference type="Gene3D" id="3.30.70.20">
    <property type="match status" value="1"/>
</dbReference>
<dbReference type="Pfam" id="PF13237">
    <property type="entry name" value="Fer4_10"/>
    <property type="match status" value="1"/>
</dbReference>
<evidence type="ECO:0000256" key="3">
    <source>
        <dbReference type="ARBA" id="ARBA00022723"/>
    </source>
</evidence>
<evidence type="ECO:0000256" key="4">
    <source>
        <dbReference type="ARBA" id="ARBA00022737"/>
    </source>
</evidence>
<gene>
    <name evidence="9" type="ORF">BECKTC1821E_GA0114239_100758</name>
</gene>
<organism evidence="9">
    <name type="scientific">Candidatus Kentrum sp. TC</name>
    <dbReference type="NCBI Taxonomy" id="2126339"/>
    <lineage>
        <taxon>Bacteria</taxon>
        <taxon>Pseudomonadati</taxon>
        <taxon>Pseudomonadota</taxon>
        <taxon>Gammaproteobacteria</taxon>
        <taxon>Candidatus Kentrum</taxon>
    </lineage>
</organism>
<dbReference type="EMBL" id="CAADFT010000007">
    <property type="protein sequence ID" value="VFK40467.1"/>
    <property type="molecule type" value="Genomic_DNA"/>
</dbReference>
<dbReference type="GO" id="GO:0046872">
    <property type="term" value="F:metal ion binding"/>
    <property type="evidence" value="ECO:0007669"/>
    <property type="project" value="UniProtKB-KW"/>
</dbReference>
<dbReference type="InterPro" id="IPR050572">
    <property type="entry name" value="Fe-S_Ferredoxin"/>
</dbReference>
<keyword evidence="3" id="KW-0479">Metal-binding</keyword>
<reference evidence="9" key="1">
    <citation type="submission" date="2019-02" db="EMBL/GenBank/DDBJ databases">
        <authorList>
            <person name="Gruber-Vodicka R. H."/>
            <person name="Seah K. B. B."/>
        </authorList>
    </citation>
    <scope>NUCLEOTIDE SEQUENCE</scope>
    <source>
        <strain evidence="9">BECK_BZ125</strain>
    </source>
</reference>
<dbReference type="InterPro" id="IPR017896">
    <property type="entry name" value="4Fe4S_Fe-S-bd"/>
</dbReference>
<accession>A0A450YG05</accession>
<sequence>MPHVTIDEKGCRGCSLCVDNCPVQVFERTQPTDQSIQATARVVRAGDCIGCFACHYLCPSQCIALRDVEIQRPFYRVDENTALVERFLQEGATTRGVTTQGLGADDWEEAYQDVAITLVSLADAIESIMGRGLNALGRRSGVVAATHFPELYEERDLAGKLTRLRKRFRHSFDFEFSISDENIAFTFMPCGLHGIVEESGQQVGEAVLCRLFHDFWAGLIGNHDEKNYRYRVPSVGPECRLVLTPVG</sequence>
<dbReference type="PANTHER" id="PTHR43687">
    <property type="entry name" value="ADENYLYLSULFATE REDUCTASE, BETA SUBUNIT"/>
    <property type="match status" value="1"/>
</dbReference>
<keyword evidence="5" id="KW-0249">Electron transport</keyword>
<proteinExistence type="predicted"/>
<evidence type="ECO:0000256" key="1">
    <source>
        <dbReference type="ARBA" id="ARBA00022448"/>
    </source>
</evidence>
<keyword evidence="2" id="KW-0004">4Fe-4S</keyword>